<evidence type="ECO:0000259" key="2">
    <source>
        <dbReference type="Pfam" id="PF10440"/>
    </source>
</evidence>
<dbReference type="EMBL" id="BKCP01012959">
    <property type="protein sequence ID" value="GER57062.1"/>
    <property type="molecule type" value="Genomic_DNA"/>
</dbReference>
<dbReference type="GO" id="GO:0008168">
    <property type="term" value="F:methyltransferase activity"/>
    <property type="evidence" value="ECO:0007669"/>
    <property type="project" value="UniProtKB-KW"/>
</dbReference>
<feature type="compositionally biased region" description="Basic and acidic residues" evidence="1">
    <location>
        <begin position="110"/>
        <end position="128"/>
    </location>
</feature>
<dbReference type="PANTHER" id="PTHR46450">
    <property type="entry name" value="INACTIVE HISTONE-LYSINE N-METHYLTRANSFERASE SUVR1-RELATED"/>
    <property type="match status" value="1"/>
</dbReference>
<evidence type="ECO:0000313" key="3">
    <source>
        <dbReference type="EMBL" id="GER57062.1"/>
    </source>
</evidence>
<keyword evidence="4" id="KW-1185">Reference proteome</keyword>
<keyword evidence="3" id="KW-0489">Methyltransferase</keyword>
<dbReference type="AlphaFoldDB" id="A0A5A7RIR1"/>
<dbReference type="Gene3D" id="1.10.8.850">
    <property type="entry name" value="Histone-lysine N methyltransferase , C-terminal domain-like"/>
    <property type="match status" value="1"/>
</dbReference>
<feature type="region of interest" description="Disordered" evidence="1">
    <location>
        <begin position="110"/>
        <end position="169"/>
    </location>
</feature>
<keyword evidence="3" id="KW-0808">Transferase</keyword>
<gene>
    <name evidence="3" type="ORF">STAS_34846</name>
</gene>
<evidence type="ECO:0000313" key="4">
    <source>
        <dbReference type="Proteomes" id="UP000325081"/>
    </source>
</evidence>
<dbReference type="OrthoDB" id="1929977at2759"/>
<feature type="domain" description="WIYLD" evidence="2">
    <location>
        <begin position="30"/>
        <end position="88"/>
    </location>
</feature>
<protein>
    <submittedName>
        <fullName evidence="3">SET-domain containing protein lysinemethyltransferase family protein</fullName>
    </submittedName>
</protein>
<dbReference type="Pfam" id="PF10440">
    <property type="entry name" value="WIYLD"/>
    <property type="match status" value="1"/>
</dbReference>
<organism evidence="3 4">
    <name type="scientific">Striga asiatica</name>
    <name type="common">Asiatic witchweed</name>
    <name type="synonym">Buchnera asiatica</name>
    <dbReference type="NCBI Taxonomy" id="4170"/>
    <lineage>
        <taxon>Eukaryota</taxon>
        <taxon>Viridiplantae</taxon>
        <taxon>Streptophyta</taxon>
        <taxon>Embryophyta</taxon>
        <taxon>Tracheophyta</taxon>
        <taxon>Spermatophyta</taxon>
        <taxon>Magnoliopsida</taxon>
        <taxon>eudicotyledons</taxon>
        <taxon>Gunneridae</taxon>
        <taxon>Pentapetalae</taxon>
        <taxon>asterids</taxon>
        <taxon>lamiids</taxon>
        <taxon>Lamiales</taxon>
        <taxon>Orobanchaceae</taxon>
        <taxon>Buchnereae</taxon>
        <taxon>Striga</taxon>
    </lineage>
</organism>
<name>A0A5A7RIR1_STRAF</name>
<proteinExistence type="predicted"/>
<reference evidence="4" key="1">
    <citation type="journal article" date="2019" name="Curr. Biol.">
        <title>Genome Sequence of Striga asiatica Provides Insight into the Evolution of Plant Parasitism.</title>
        <authorList>
            <person name="Yoshida S."/>
            <person name="Kim S."/>
            <person name="Wafula E.K."/>
            <person name="Tanskanen J."/>
            <person name="Kim Y.M."/>
            <person name="Honaas L."/>
            <person name="Yang Z."/>
            <person name="Spallek T."/>
            <person name="Conn C.E."/>
            <person name="Ichihashi Y."/>
            <person name="Cheong K."/>
            <person name="Cui S."/>
            <person name="Der J.P."/>
            <person name="Gundlach H."/>
            <person name="Jiao Y."/>
            <person name="Hori C."/>
            <person name="Ishida J.K."/>
            <person name="Kasahara H."/>
            <person name="Kiba T."/>
            <person name="Kim M.S."/>
            <person name="Koo N."/>
            <person name="Laohavisit A."/>
            <person name="Lee Y.H."/>
            <person name="Lumba S."/>
            <person name="McCourt P."/>
            <person name="Mortimer J.C."/>
            <person name="Mutuku J.M."/>
            <person name="Nomura T."/>
            <person name="Sasaki-Sekimoto Y."/>
            <person name="Seto Y."/>
            <person name="Wang Y."/>
            <person name="Wakatake T."/>
            <person name="Sakakibara H."/>
            <person name="Demura T."/>
            <person name="Yamaguchi S."/>
            <person name="Yoneyama K."/>
            <person name="Manabe R.I."/>
            <person name="Nelson D.C."/>
            <person name="Schulman A.H."/>
            <person name="Timko M.P."/>
            <person name="dePamphilis C.W."/>
            <person name="Choi D."/>
            <person name="Shirasu K."/>
        </authorList>
    </citation>
    <scope>NUCLEOTIDE SEQUENCE [LARGE SCALE GENOMIC DNA]</scope>
    <source>
        <strain evidence="4">cv. UVA1</strain>
    </source>
</reference>
<comment type="caution">
    <text evidence="3">The sequence shown here is derived from an EMBL/GenBank/DDBJ whole genome shotgun (WGS) entry which is preliminary data.</text>
</comment>
<evidence type="ECO:0000256" key="1">
    <source>
        <dbReference type="SAM" id="MobiDB-lite"/>
    </source>
</evidence>
<dbReference type="InterPro" id="IPR018848">
    <property type="entry name" value="WIYLD_domain"/>
</dbReference>
<feature type="compositionally biased region" description="Polar residues" evidence="1">
    <location>
        <begin position="254"/>
        <end position="266"/>
    </location>
</feature>
<feature type="region of interest" description="Disordered" evidence="1">
    <location>
        <begin position="247"/>
        <end position="266"/>
    </location>
</feature>
<sequence>MGVGALIYNLENRAFKSFGVSNIKSLEMSKETKARVAAAFRAMKALNISGEKVKPVLKNLLRLYDKNWALIEDENYRALADAIFDRDQREVEQRSKKTLNNDAVEQSKKIVNTEKEEAQVPEEPEKLSKKFRLGYHYEKRGTKVDSPQLPSREKRPAPESSSRGACLKEPKIEPGGILLSTGKANTECQASIVPKDEPVNDNKPSLEAMSGLAPLLHEALSGDSDEVAKLKEELVNSEAAIRALTNHQKDQSMSKHGQTTITNYNI</sequence>
<dbReference type="GO" id="GO:0032259">
    <property type="term" value="P:methylation"/>
    <property type="evidence" value="ECO:0007669"/>
    <property type="project" value="UniProtKB-KW"/>
</dbReference>
<dbReference type="InterPro" id="IPR043017">
    <property type="entry name" value="WIYLD_dom_sf"/>
</dbReference>
<dbReference type="Proteomes" id="UP000325081">
    <property type="component" value="Unassembled WGS sequence"/>
</dbReference>
<accession>A0A5A7RIR1</accession>
<dbReference type="PANTHER" id="PTHR46450:SF1">
    <property type="entry name" value="INACTIVE HISTONE-LYSINE N-METHYLTRANSFERASE SUVR1-RELATED"/>
    <property type="match status" value="1"/>
</dbReference>